<protein>
    <recommendedName>
        <fullName evidence="4">Potassium transporter KefB</fullName>
    </recommendedName>
</protein>
<sequence>MANNQNATTPNIHSAPLAKRMLQGGAIALVLIALFLSRAGEPKPEWPTFWMVRPLLVVPFAGAMGGLCFYLLDSLRYQGGWRKILANVLSLLIYIFGLWIGTVLGLDGTHWN</sequence>
<evidence type="ECO:0000313" key="3">
    <source>
        <dbReference type="Proteomes" id="UP001162741"/>
    </source>
</evidence>
<keyword evidence="1" id="KW-0812">Transmembrane</keyword>
<reference evidence="2" key="1">
    <citation type="submission" date="2022-10" db="EMBL/GenBank/DDBJ databases">
        <title>Chitinophaga sp. nov., isolated from soil.</title>
        <authorList>
            <person name="Jeon C.O."/>
        </authorList>
    </citation>
    <scope>NUCLEOTIDE SEQUENCE</scope>
    <source>
        <strain evidence="2">R8</strain>
    </source>
</reference>
<feature type="transmembrane region" description="Helical" evidence="1">
    <location>
        <begin position="21"/>
        <end position="39"/>
    </location>
</feature>
<name>A0ABY6J7M2_9BACT</name>
<keyword evidence="1" id="KW-0472">Membrane</keyword>
<feature type="transmembrane region" description="Helical" evidence="1">
    <location>
        <begin position="51"/>
        <end position="72"/>
    </location>
</feature>
<keyword evidence="3" id="KW-1185">Reference proteome</keyword>
<accession>A0ABY6J7M2</accession>
<proteinExistence type="predicted"/>
<evidence type="ECO:0008006" key="4">
    <source>
        <dbReference type="Google" id="ProtNLM"/>
    </source>
</evidence>
<evidence type="ECO:0000256" key="1">
    <source>
        <dbReference type="SAM" id="Phobius"/>
    </source>
</evidence>
<feature type="transmembrane region" description="Helical" evidence="1">
    <location>
        <begin position="84"/>
        <end position="106"/>
    </location>
</feature>
<organism evidence="2 3">
    <name type="scientific">Chitinophaga horti</name>
    <dbReference type="NCBI Taxonomy" id="2920382"/>
    <lineage>
        <taxon>Bacteria</taxon>
        <taxon>Pseudomonadati</taxon>
        <taxon>Bacteroidota</taxon>
        <taxon>Chitinophagia</taxon>
        <taxon>Chitinophagales</taxon>
        <taxon>Chitinophagaceae</taxon>
        <taxon>Chitinophaga</taxon>
    </lineage>
</organism>
<gene>
    <name evidence="2" type="ORF">MKQ68_11315</name>
</gene>
<evidence type="ECO:0000313" key="2">
    <source>
        <dbReference type="EMBL" id="UYQ95690.1"/>
    </source>
</evidence>
<dbReference type="Proteomes" id="UP001162741">
    <property type="component" value="Chromosome"/>
</dbReference>
<dbReference type="EMBL" id="CP107006">
    <property type="protein sequence ID" value="UYQ95690.1"/>
    <property type="molecule type" value="Genomic_DNA"/>
</dbReference>
<dbReference type="RefSeq" id="WP_244843188.1">
    <property type="nucleotide sequence ID" value="NZ_CP107006.1"/>
</dbReference>
<keyword evidence="1" id="KW-1133">Transmembrane helix</keyword>